<dbReference type="EMBL" id="JBHSAJ010000016">
    <property type="protein sequence ID" value="MFC3934389.1"/>
    <property type="molecule type" value="Genomic_DNA"/>
</dbReference>
<feature type="transmembrane region" description="Helical" evidence="1">
    <location>
        <begin position="257"/>
        <end position="275"/>
    </location>
</feature>
<feature type="transmembrane region" description="Helical" evidence="1">
    <location>
        <begin position="110"/>
        <end position="143"/>
    </location>
</feature>
<keyword evidence="1" id="KW-0472">Membrane</keyword>
<evidence type="ECO:0000313" key="3">
    <source>
        <dbReference type="EMBL" id="MFC3934389.1"/>
    </source>
</evidence>
<feature type="domain" description="DUF418" evidence="2">
    <location>
        <begin position="239"/>
        <end position="402"/>
    </location>
</feature>
<keyword evidence="4" id="KW-1185">Reference proteome</keyword>
<feature type="transmembrane region" description="Helical" evidence="1">
    <location>
        <begin position="361"/>
        <end position="379"/>
    </location>
</feature>
<keyword evidence="1" id="KW-0812">Transmembrane</keyword>
<dbReference type="RefSeq" id="WP_242701124.1">
    <property type="nucleotide sequence ID" value="NZ_JAMXAX010000033.1"/>
</dbReference>
<dbReference type="Pfam" id="PF04235">
    <property type="entry name" value="DUF418"/>
    <property type="match status" value="1"/>
</dbReference>
<proteinExistence type="predicted"/>
<dbReference type="PANTHER" id="PTHR30590">
    <property type="entry name" value="INNER MEMBRANE PROTEIN"/>
    <property type="match status" value="1"/>
</dbReference>
<evidence type="ECO:0000256" key="1">
    <source>
        <dbReference type="SAM" id="Phobius"/>
    </source>
</evidence>
<comment type="caution">
    <text evidence="3">The sequence shown here is derived from an EMBL/GenBank/DDBJ whole genome shotgun (WGS) entry which is preliminary data.</text>
</comment>
<reference evidence="4" key="1">
    <citation type="journal article" date="2019" name="Int. J. Syst. Evol. Microbiol.">
        <title>The Global Catalogue of Microorganisms (GCM) 10K type strain sequencing project: providing services to taxonomists for standard genome sequencing and annotation.</title>
        <authorList>
            <consortium name="The Broad Institute Genomics Platform"/>
            <consortium name="The Broad Institute Genome Sequencing Center for Infectious Disease"/>
            <person name="Wu L."/>
            <person name="Ma J."/>
        </authorList>
    </citation>
    <scope>NUCLEOTIDE SEQUENCE [LARGE SCALE GENOMIC DNA]</scope>
    <source>
        <strain evidence="4">CCUG 2113</strain>
    </source>
</reference>
<keyword evidence="1" id="KW-1133">Transmembrane helix</keyword>
<feature type="transmembrane region" description="Helical" evidence="1">
    <location>
        <begin position="150"/>
        <end position="174"/>
    </location>
</feature>
<feature type="transmembrane region" description="Helical" evidence="1">
    <location>
        <begin position="63"/>
        <end position="90"/>
    </location>
</feature>
<feature type="transmembrane region" description="Helical" evidence="1">
    <location>
        <begin position="216"/>
        <end position="236"/>
    </location>
</feature>
<protein>
    <submittedName>
        <fullName evidence="3">DUF418 domain-containing protein</fullName>
    </submittedName>
</protein>
<evidence type="ECO:0000313" key="4">
    <source>
        <dbReference type="Proteomes" id="UP001595693"/>
    </source>
</evidence>
<dbReference type="InterPro" id="IPR052529">
    <property type="entry name" value="Bact_Transport_Assoc"/>
</dbReference>
<dbReference type="InterPro" id="IPR007349">
    <property type="entry name" value="DUF418"/>
</dbReference>
<gene>
    <name evidence="3" type="ORF">ACFOW3_07115</name>
</gene>
<dbReference type="Proteomes" id="UP001595693">
    <property type="component" value="Unassembled WGS sequence"/>
</dbReference>
<feature type="transmembrane region" description="Helical" evidence="1">
    <location>
        <begin position="287"/>
        <end position="314"/>
    </location>
</feature>
<evidence type="ECO:0000259" key="2">
    <source>
        <dbReference type="Pfam" id="PF04235"/>
    </source>
</evidence>
<accession>A0ABV8D8E8</accession>
<feature type="transmembrane region" description="Helical" evidence="1">
    <location>
        <begin position="29"/>
        <end position="51"/>
    </location>
</feature>
<name>A0ABV8D8E8_9BURK</name>
<sequence>MTSTESTTTPSFAAPAGGREHAIDALRGFALLGILMVNAGSFASTYFGVGVSDPTFSRPVDHAVRWLVSFFFETKFYLLFSMLFGYSFALQMDAARRTGSVFVPRFLRRLLGLALLGLAHAWLLFAGDILVTYALLGVLLLAWRDVRPGAAVVLALVLLGATAAGWGLLAWLVAQVPPMDLPLAELHAKAQQAAQAYRASALEAIAQRGRDMAEGVWFVLVFVQGPCALAMFLLGLAAHRTGYLATVAQHPARLRRWMVCCLPVGVAGALFYASTQGGGSAHSPEHVGLAALAVDLATAPFLTFGYVALLLWLLQRGPAGRRLGAALQPAGRMALTNYLLQSLVGALVFTAYGLALVGQVSPGWVVLGVLVLYASQLAWSHRWMATHAYGPVEWLLRAFTQWQWPAWRRVPA</sequence>
<organism evidence="3 4">
    <name type="scientific">Acidovorax facilis</name>
    <dbReference type="NCBI Taxonomy" id="12917"/>
    <lineage>
        <taxon>Bacteria</taxon>
        <taxon>Pseudomonadati</taxon>
        <taxon>Pseudomonadota</taxon>
        <taxon>Betaproteobacteria</taxon>
        <taxon>Burkholderiales</taxon>
        <taxon>Comamonadaceae</taxon>
        <taxon>Acidovorax</taxon>
    </lineage>
</organism>
<feature type="transmembrane region" description="Helical" evidence="1">
    <location>
        <begin position="335"/>
        <end position="355"/>
    </location>
</feature>
<dbReference type="PANTHER" id="PTHR30590:SF2">
    <property type="entry name" value="INNER MEMBRANE PROTEIN"/>
    <property type="match status" value="1"/>
</dbReference>